<protein>
    <submittedName>
        <fullName evidence="1">Uncharacterized protein</fullName>
    </submittedName>
</protein>
<sequence>MSSLTKQERTAKIGEIVEKVTQMTDEQLGNVHEYTSDEFEEPNHEAEALNAVIRLSRKYGKNKDKVR</sequence>
<dbReference type="EMBL" id="WWVT01000030">
    <property type="protein sequence ID" value="MZL63318.1"/>
    <property type="molecule type" value="Genomic_DNA"/>
</dbReference>
<accession>A0A6L8TGW5</accession>
<organism evidence="1 2">
    <name type="scientific">Blautia massiliensis</name>
    <name type="common">ex Durand et al. 2017</name>
    <dbReference type="NCBI Taxonomy" id="1737424"/>
    <lineage>
        <taxon>Bacteria</taxon>
        <taxon>Bacillati</taxon>
        <taxon>Bacillota</taxon>
        <taxon>Clostridia</taxon>
        <taxon>Lachnospirales</taxon>
        <taxon>Lachnospiraceae</taxon>
        <taxon>Blautia</taxon>
    </lineage>
</organism>
<dbReference type="RefSeq" id="WP_118609202.1">
    <property type="nucleotide sequence ID" value="NZ_JAAIUK010000023.1"/>
</dbReference>
<evidence type="ECO:0000313" key="1">
    <source>
        <dbReference type="EMBL" id="MZL63318.1"/>
    </source>
</evidence>
<comment type="caution">
    <text evidence="1">The sequence shown here is derived from an EMBL/GenBank/DDBJ whole genome shotgun (WGS) entry which is preliminary data.</text>
</comment>
<evidence type="ECO:0000313" key="2">
    <source>
        <dbReference type="Proteomes" id="UP000473323"/>
    </source>
</evidence>
<dbReference type="Proteomes" id="UP000473323">
    <property type="component" value="Unassembled WGS sequence"/>
</dbReference>
<reference evidence="1 2" key="1">
    <citation type="journal article" date="2019" name="Nat. Med.">
        <title>A library of human gut bacterial isolates paired with longitudinal multiomics data enables mechanistic microbiome research.</title>
        <authorList>
            <person name="Poyet M."/>
            <person name="Groussin M."/>
            <person name="Gibbons S.M."/>
            <person name="Avila-Pacheco J."/>
            <person name="Jiang X."/>
            <person name="Kearney S.M."/>
            <person name="Perrotta A.R."/>
            <person name="Berdy B."/>
            <person name="Zhao S."/>
            <person name="Lieberman T.D."/>
            <person name="Swanson P.K."/>
            <person name="Smith M."/>
            <person name="Roesemann S."/>
            <person name="Alexander J.E."/>
            <person name="Rich S.A."/>
            <person name="Livny J."/>
            <person name="Vlamakis H."/>
            <person name="Clish C."/>
            <person name="Bullock K."/>
            <person name="Deik A."/>
            <person name="Scott J."/>
            <person name="Pierce K.A."/>
            <person name="Xavier R.J."/>
            <person name="Alm E.J."/>
        </authorList>
    </citation>
    <scope>NUCLEOTIDE SEQUENCE [LARGE SCALE GENOMIC DNA]</scope>
    <source>
        <strain evidence="1 2">BIOML-A4</strain>
    </source>
</reference>
<gene>
    <name evidence="1" type="ORF">GT694_14940</name>
</gene>
<name>A0A6L8TGW5_9FIRM</name>
<proteinExistence type="predicted"/>
<dbReference type="AlphaFoldDB" id="A0A6L8TGW5"/>